<keyword evidence="1" id="KW-0472">Membrane</keyword>
<proteinExistence type="predicted"/>
<dbReference type="InterPro" id="IPR043993">
    <property type="entry name" value="T4SS_pilin"/>
</dbReference>
<keyword evidence="1" id="KW-0812">Transmembrane</keyword>
<protein>
    <submittedName>
        <fullName evidence="2">Uncharacterized protein</fullName>
    </submittedName>
</protein>
<reference evidence="2 3" key="1">
    <citation type="journal article" date="2016" name="Nat. Commun.">
        <title>Thousands of microbial genomes shed light on interconnected biogeochemical processes in an aquifer system.</title>
        <authorList>
            <person name="Anantharaman K."/>
            <person name="Brown C.T."/>
            <person name="Hug L.A."/>
            <person name="Sharon I."/>
            <person name="Castelle C.J."/>
            <person name="Probst A.J."/>
            <person name="Thomas B.C."/>
            <person name="Singh A."/>
            <person name="Wilkins M.J."/>
            <person name="Karaoz U."/>
            <person name="Brodie E.L."/>
            <person name="Williams K.H."/>
            <person name="Hubbard S.S."/>
            <person name="Banfield J.F."/>
        </authorList>
    </citation>
    <scope>NUCLEOTIDE SEQUENCE [LARGE SCALE GENOMIC DNA]</scope>
</reference>
<sequence>MGTLLKDKKTYFIHVMFLLIFFLYFFLHMNPVLAQSTIDPPTTTSSFTDLATKIGKALQAFGGAIGVILILYGAYMYMASTGDPQRTAKAHKIILWTTIGLAVVLIGENWVKIFCSVLGC</sequence>
<organism evidence="2 3">
    <name type="scientific">Candidatus Sungbacteria bacterium RIFCSPLOWO2_01_FULL_47_10</name>
    <dbReference type="NCBI Taxonomy" id="1802276"/>
    <lineage>
        <taxon>Bacteria</taxon>
        <taxon>Candidatus Sungiibacteriota</taxon>
    </lineage>
</organism>
<comment type="caution">
    <text evidence="2">The sequence shown here is derived from an EMBL/GenBank/DDBJ whole genome shotgun (WGS) entry which is preliminary data.</text>
</comment>
<evidence type="ECO:0000313" key="3">
    <source>
        <dbReference type="Proteomes" id="UP000177982"/>
    </source>
</evidence>
<gene>
    <name evidence="2" type="ORF">A2934_04275</name>
</gene>
<feature type="transmembrane region" description="Helical" evidence="1">
    <location>
        <begin position="58"/>
        <end position="78"/>
    </location>
</feature>
<dbReference type="Proteomes" id="UP000177982">
    <property type="component" value="Unassembled WGS sequence"/>
</dbReference>
<keyword evidence="1" id="KW-1133">Transmembrane helix</keyword>
<accession>A0A1G2L0R5</accession>
<dbReference type="AlphaFoldDB" id="A0A1G2L0R5"/>
<evidence type="ECO:0000313" key="2">
    <source>
        <dbReference type="EMBL" id="OHA04351.1"/>
    </source>
</evidence>
<evidence type="ECO:0000256" key="1">
    <source>
        <dbReference type="SAM" id="Phobius"/>
    </source>
</evidence>
<dbReference type="EMBL" id="MHQO01000082">
    <property type="protein sequence ID" value="OHA04351.1"/>
    <property type="molecule type" value="Genomic_DNA"/>
</dbReference>
<name>A0A1G2L0R5_9BACT</name>
<feature type="transmembrane region" description="Helical" evidence="1">
    <location>
        <begin position="90"/>
        <end position="111"/>
    </location>
</feature>
<dbReference type="Pfam" id="PF18895">
    <property type="entry name" value="T4SS_pilin"/>
    <property type="match status" value="1"/>
</dbReference>